<evidence type="ECO:0000313" key="5">
    <source>
        <dbReference type="EnsemblMetazoa" id="ACUA027871-PA"/>
    </source>
</evidence>
<keyword evidence="6" id="KW-1185">Reference proteome</keyword>
<protein>
    <recommendedName>
        <fullName evidence="4">MIF4G domain-containing protein</fullName>
    </recommendedName>
</protein>
<feature type="domain" description="MIF4G" evidence="4">
    <location>
        <begin position="140"/>
        <end position="361"/>
    </location>
</feature>
<dbReference type="Proteomes" id="UP000075883">
    <property type="component" value="Unassembled WGS sequence"/>
</dbReference>
<organism evidence="5 6">
    <name type="scientific">Anopheles culicifacies</name>
    <dbReference type="NCBI Taxonomy" id="139723"/>
    <lineage>
        <taxon>Eukaryota</taxon>
        <taxon>Metazoa</taxon>
        <taxon>Ecdysozoa</taxon>
        <taxon>Arthropoda</taxon>
        <taxon>Hexapoda</taxon>
        <taxon>Insecta</taxon>
        <taxon>Pterygota</taxon>
        <taxon>Neoptera</taxon>
        <taxon>Endopterygota</taxon>
        <taxon>Diptera</taxon>
        <taxon>Nematocera</taxon>
        <taxon>Culicoidea</taxon>
        <taxon>Culicidae</taxon>
        <taxon>Anophelinae</taxon>
        <taxon>Anopheles</taxon>
        <taxon>culicifacies species complex</taxon>
    </lineage>
</organism>
<dbReference type="InterPro" id="IPR051367">
    <property type="entry name" value="mRNA_TranslReg/HistoneTransl"/>
</dbReference>
<dbReference type="GO" id="GO:0005737">
    <property type="term" value="C:cytoplasm"/>
    <property type="evidence" value="ECO:0007669"/>
    <property type="project" value="UniProtKB-SubCell"/>
</dbReference>
<evidence type="ECO:0000256" key="2">
    <source>
        <dbReference type="ARBA" id="ARBA00022490"/>
    </source>
</evidence>
<evidence type="ECO:0000259" key="4">
    <source>
        <dbReference type="SMART" id="SM00543"/>
    </source>
</evidence>
<dbReference type="PANTHER" id="PTHR23254:SF15">
    <property type="entry name" value="POLYADENYLATE-BINDING PROTEIN-INTERACTING PROTEIN 1"/>
    <property type="match status" value="1"/>
</dbReference>
<dbReference type="VEuPathDB" id="VectorBase:ACUA027871"/>
<dbReference type="Pfam" id="PF02854">
    <property type="entry name" value="MIF4G"/>
    <property type="match status" value="1"/>
</dbReference>
<keyword evidence="2" id="KW-0963">Cytoplasm</keyword>
<dbReference type="GO" id="GO:0003723">
    <property type="term" value="F:RNA binding"/>
    <property type="evidence" value="ECO:0007669"/>
    <property type="project" value="InterPro"/>
</dbReference>
<evidence type="ECO:0000256" key="3">
    <source>
        <dbReference type="ARBA" id="ARBA00022845"/>
    </source>
</evidence>
<proteinExistence type="predicted"/>
<reference evidence="6" key="1">
    <citation type="submission" date="2013-09" db="EMBL/GenBank/DDBJ databases">
        <title>The Genome Sequence of Anopheles culicifacies species A.</title>
        <authorList>
            <consortium name="The Broad Institute Genomics Platform"/>
            <person name="Neafsey D.E."/>
            <person name="Besansky N."/>
            <person name="Howell P."/>
            <person name="Walton C."/>
            <person name="Young S.K."/>
            <person name="Zeng Q."/>
            <person name="Gargeya S."/>
            <person name="Fitzgerald M."/>
            <person name="Haas B."/>
            <person name="Abouelleil A."/>
            <person name="Allen A.W."/>
            <person name="Alvarado L."/>
            <person name="Arachchi H.M."/>
            <person name="Berlin A.M."/>
            <person name="Chapman S.B."/>
            <person name="Gainer-Dewar J."/>
            <person name="Goldberg J."/>
            <person name="Griggs A."/>
            <person name="Gujja S."/>
            <person name="Hansen M."/>
            <person name="Howarth C."/>
            <person name="Imamovic A."/>
            <person name="Ireland A."/>
            <person name="Larimer J."/>
            <person name="McCowan C."/>
            <person name="Murphy C."/>
            <person name="Pearson M."/>
            <person name="Poon T.W."/>
            <person name="Priest M."/>
            <person name="Roberts A."/>
            <person name="Saif S."/>
            <person name="Shea T."/>
            <person name="Sisk P."/>
            <person name="Sykes S."/>
            <person name="Wortman J."/>
            <person name="Nusbaum C."/>
            <person name="Birren B."/>
        </authorList>
    </citation>
    <scope>NUCLEOTIDE SEQUENCE [LARGE SCALE GENOMIC DNA]</scope>
    <source>
        <strain evidence="6">A-37</strain>
    </source>
</reference>
<sequence>MAQQEKYPELRPPKISTTPQQPYVLSVHAEEFVPRTKKNPAAVQYQGQMPIHPSSQVHQRIAMAQGGVEQGGGDGSGGGGGGYEYTQIPQHVGATSNGSMMANGSDMGKMSALQNRLSNMQIVEGGDNGKEVSYQQMEAMDYLTEVIAELLDNPGMFDQVQLKLPDKLGELRHDHYVLSSTIEMIFEQSIRESNFRYMGARLCQLLDSLDGPNLRQLLRLKMEDQNNELPQFMSNEQVKVRGATLFLAELYMQLRMPEVLLKHLKQEGAAGRKVDIDFVGFQSFGKIISEHIISAIETLLSKRGPENTKCVCQCLKLCGYELEQDCRDKVEAILKKLQEPQAVQSSTEAMIRSVLELRKNSWGRSEEIATAPAGLSNNLLPVFYGPDGKMLTEEESSFLATNIEAQGPSAYNNYDDDDEFGMVDPDDDPEVQEAYEQFIQSNAQSRLQQQQSAVRFQPDA</sequence>
<dbReference type="GO" id="GO:0008494">
    <property type="term" value="F:translation activator activity"/>
    <property type="evidence" value="ECO:0007669"/>
    <property type="project" value="TreeGrafter"/>
</dbReference>
<dbReference type="STRING" id="139723.A0A182MWC9"/>
<dbReference type="EMBL" id="AXCM01001149">
    <property type="status" value="NOT_ANNOTATED_CDS"/>
    <property type="molecule type" value="Genomic_DNA"/>
</dbReference>
<dbReference type="InterPro" id="IPR016024">
    <property type="entry name" value="ARM-type_fold"/>
</dbReference>
<keyword evidence="3" id="KW-0810">Translation regulation</keyword>
<dbReference type="Gene3D" id="1.25.40.180">
    <property type="match status" value="1"/>
</dbReference>
<dbReference type="EnsemblMetazoa" id="ACUA027871-RA">
    <property type="protein sequence ID" value="ACUA027871-PA"/>
    <property type="gene ID" value="ACUA027871"/>
</dbReference>
<accession>A0A182MWC9</accession>
<comment type="subcellular location">
    <subcellularLocation>
        <location evidence="1">Cytoplasm</location>
    </subcellularLocation>
</comment>
<evidence type="ECO:0000256" key="1">
    <source>
        <dbReference type="ARBA" id="ARBA00004496"/>
    </source>
</evidence>
<name>A0A182MWC9_9DIPT</name>
<dbReference type="AlphaFoldDB" id="A0A182MWC9"/>
<dbReference type="PANTHER" id="PTHR23254">
    <property type="entry name" value="EIF4G DOMAIN PROTEIN"/>
    <property type="match status" value="1"/>
</dbReference>
<dbReference type="GO" id="GO:0006446">
    <property type="term" value="P:regulation of translational initiation"/>
    <property type="evidence" value="ECO:0007669"/>
    <property type="project" value="TreeGrafter"/>
</dbReference>
<dbReference type="SMART" id="SM00543">
    <property type="entry name" value="MIF4G"/>
    <property type="match status" value="1"/>
</dbReference>
<evidence type="ECO:0000313" key="6">
    <source>
        <dbReference type="Proteomes" id="UP000075883"/>
    </source>
</evidence>
<dbReference type="SUPFAM" id="SSF48371">
    <property type="entry name" value="ARM repeat"/>
    <property type="match status" value="1"/>
</dbReference>
<dbReference type="InterPro" id="IPR003890">
    <property type="entry name" value="MIF4G-like_typ-3"/>
</dbReference>
<reference evidence="5" key="2">
    <citation type="submission" date="2020-05" db="UniProtKB">
        <authorList>
            <consortium name="EnsemblMetazoa"/>
        </authorList>
    </citation>
    <scope>IDENTIFICATION</scope>
    <source>
        <strain evidence="5">A-37</strain>
    </source>
</reference>